<dbReference type="Pfam" id="PF00528">
    <property type="entry name" value="BPD_transp_1"/>
    <property type="match status" value="1"/>
</dbReference>
<evidence type="ECO:0000256" key="6">
    <source>
        <dbReference type="ARBA" id="ARBA00022989"/>
    </source>
</evidence>
<accession>A0A1T1HCP7</accession>
<evidence type="ECO:0000256" key="7">
    <source>
        <dbReference type="ARBA" id="ARBA00023136"/>
    </source>
</evidence>
<evidence type="ECO:0000256" key="5">
    <source>
        <dbReference type="ARBA" id="ARBA00022692"/>
    </source>
</evidence>
<feature type="transmembrane region" description="Helical" evidence="8">
    <location>
        <begin position="271"/>
        <end position="298"/>
    </location>
</feature>
<evidence type="ECO:0000313" key="10">
    <source>
        <dbReference type="EMBL" id="OOV87644.1"/>
    </source>
</evidence>
<dbReference type="PANTHER" id="PTHR30325">
    <property type="entry name" value="MEMBRANE COMPONENT OF ABC TRANSPORTER"/>
    <property type="match status" value="1"/>
</dbReference>
<protein>
    <submittedName>
        <fullName evidence="10">ABC transporter permease</fullName>
    </submittedName>
</protein>
<feature type="transmembrane region" description="Helical" evidence="8">
    <location>
        <begin position="154"/>
        <end position="180"/>
    </location>
</feature>
<organism evidence="10 11">
    <name type="scientific">Oceanospirillum linum</name>
    <dbReference type="NCBI Taxonomy" id="966"/>
    <lineage>
        <taxon>Bacteria</taxon>
        <taxon>Pseudomonadati</taxon>
        <taxon>Pseudomonadota</taxon>
        <taxon>Gammaproteobacteria</taxon>
        <taxon>Oceanospirillales</taxon>
        <taxon>Oceanospirillaceae</taxon>
        <taxon>Oceanospirillum</taxon>
    </lineage>
</organism>
<evidence type="ECO:0000256" key="8">
    <source>
        <dbReference type="RuleBase" id="RU363032"/>
    </source>
</evidence>
<dbReference type="GO" id="GO:0042884">
    <property type="term" value="P:microcin transport"/>
    <property type="evidence" value="ECO:0007669"/>
    <property type="project" value="TreeGrafter"/>
</dbReference>
<evidence type="ECO:0000313" key="11">
    <source>
        <dbReference type="Proteomes" id="UP000190064"/>
    </source>
</evidence>
<evidence type="ECO:0000256" key="3">
    <source>
        <dbReference type="ARBA" id="ARBA00022475"/>
    </source>
</evidence>
<comment type="caution">
    <text evidence="10">The sequence shown here is derived from an EMBL/GenBank/DDBJ whole genome shotgun (WGS) entry which is preliminary data.</text>
</comment>
<dbReference type="Proteomes" id="UP000190064">
    <property type="component" value="Unassembled WGS sequence"/>
</dbReference>
<keyword evidence="5 8" id="KW-0812">Transmembrane</keyword>
<keyword evidence="7 8" id="KW-0472">Membrane</keyword>
<dbReference type="NCBIfam" id="NF011596">
    <property type="entry name" value="PRK15021.1"/>
    <property type="match status" value="1"/>
</dbReference>
<proteinExistence type="inferred from homology"/>
<dbReference type="PANTHER" id="PTHR30325:SF0">
    <property type="entry name" value="INNER MEMBRANE ABC TRANSPORTER PERMEASE PROTEIN YEJE"/>
    <property type="match status" value="1"/>
</dbReference>
<gene>
    <name evidence="10" type="ORF">BTA35_0206340</name>
</gene>
<dbReference type="AlphaFoldDB" id="A0A1T1HCP7"/>
<dbReference type="STRING" id="966.BTA35_0206340"/>
<dbReference type="GO" id="GO:0005886">
    <property type="term" value="C:plasma membrane"/>
    <property type="evidence" value="ECO:0007669"/>
    <property type="project" value="UniProtKB-SubCell"/>
</dbReference>
<evidence type="ECO:0000256" key="2">
    <source>
        <dbReference type="ARBA" id="ARBA00022448"/>
    </source>
</evidence>
<comment type="subcellular location">
    <subcellularLocation>
        <location evidence="1">Cell inner membrane</location>
        <topology evidence="1">Multi-pass membrane protein</topology>
    </subcellularLocation>
    <subcellularLocation>
        <location evidence="8">Cell membrane</location>
        <topology evidence="8">Multi-pass membrane protein</topology>
    </subcellularLocation>
</comment>
<dbReference type="Gene3D" id="1.10.3720.10">
    <property type="entry name" value="MetI-like"/>
    <property type="match status" value="1"/>
</dbReference>
<dbReference type="PROSITE" id="PS50928">
    <property type="entry name" value="ABC_TM1"/>
    <property type="match status" value="1"/>
</dbReference>
<keyword evidence="4" id="KW-0997">Cell inner membrane</keyword>
<feature type="transmembrane region" description="Helical" evidence="8">
    <location>
        <begin position="192"/>
        <end position="210"/>
    </location>
</feature>
<feature type="transmembrane region" description="Helical" evidence="8">
    <location>
        <begin position="216"/>
        <end position="234"/>
    </location>
</feature>
<feature type="transmembrane region" description="Helical" evidence="8">
    <location>
        <begin position="33"/>
        <end position="54"/>
    </location>
</feature>
<evidence type="ECO:0000256" key="4">
    <source>
        <dbReference type="ARBA" id="ARBA00022519"/>
    </source>
</evidence>
<keyword evidence="11" id="KW-1185">Reference proteome</keyword>
<keyword evidence="3" id="KW-1003">Cell membrane</keyword>
<name>A0A1T1HCP7_OCELI</name>
<comment type="similarity">
    <text evidence="8">Belongs to the binding-protein-dependent transport system permease family.</text>
</comment>
<keyword evidence="6 8" id="KW-1133">Transmembrane helix</keyword>
<dbReference type="InterPro" id="IPR035906">
    <property type="entry name" value="MetI-like_sf"/>
</dbReference>
<evidence type="ECO:0000259" key="9">
    <source>
        <dbReference type="PROSITE" id="PS50928"/>
    </source>
</evidence>
<dbReference type="FunFam" id="1.10.3720.10:FF:000005">
    <property type="entry name" value="Microcin C ABC transporter permease"/>
    <property type="match status" value="1"/>
</dbReference>
<evidence type="ECO:0000256" key="1">
    <source>
        <dbReference type="ARBA" id="ARBA00004429"/>
    </source>
</evidence>
<dbReference type="GO" id="GO:0055085">
    <property type="term" value="P:transmembrane transport"/>
    <property type="evidence" value="ECO:0007669"/>
    <property type="project" value="InterPro"/>
</dbReference>
<dbReference type="CDD" id="cd06261">
    <property type="entry name" value="TM_PBP2"/>
    <property type="match status" value="1"/>
</dbReference>
<sequence length="355" mass="40130">MSLTNTTSQKKQRWQPSPITQRRIRSFRQNRRSYWALIIFSLLFVLTLFAEVVANDKPLLIRYQGEWFVPVLEVYPETRFGGDFTTEAEYTDPYIQELIEEKGWILWPLIPFSYDTINYQLDQPAPSPPTSENWLGTDDQGRDVLARVIYGFRISLLFAITLTIGSTIVGVFVGAIQGFFGGKIDLFGQRFIEIWSGLPTLFILIILSSIVEPNFWWLLGIMLLFSWMALVDVVRAEFLRCRNLEYIMAAKALGVPNRLIMWRHMLPNAMVATMTFMPFIFTGGVTTLTALDFLGFGLPPGSPSLGELVAQGKSNLHAPWLGITAFVVLSGMLTLLVFIGEGVRDAFDPRHTGGL</sequence>
<keyword evidence="2 8" id="KW-0813">Transport</keyword>
<dbReference type="EMBL" id="MTSD02000002">
    <property type="protein sequence ID" value="OOV87644.1"/>
    <property type="molecule type" value="Genomic_DNA"/>
</dbReference>
<dbReference type="RefSeq" id="WP_078318981.1">
    <property type="nucleotide sequence ID" value="NZ_FXTS01000002.1"/>
</dbReference>
<dbReference type="InterPro" id="IPR000515">
    <property type="entry name" value="MetI-like"/>
</dbReference>
<dbReference type="SUPFAM" id="SSF161098">
    <property type="entry name" value="MetI-like"/>
    <property type="match status" value="1"/>
</dbReference>
<feature type="domain" description="ABC transmembrane type-1" evidence="9">
    <location>
        <begin position="152"/>
        <end position="341"/>
    </location>
</feature>
<reference evidence="10" key="1">
    <citation type="submission" date="2017-02" db="EMBL/GenBank/DDBJ databases">
        <title>Draft Genome Sequence of the Salt Water Bacterium Oceanospirillum linum ATCC 11336.</title>
        <authorList>
            <person name="Trachtenberg A.M."/>
            <person name="Carney J.G."/>
            <person name="Linnane J.D."/>
            <person name="Rheaume B.A."/>
            <person name="Pitts N.L."/>
            <person name="Mykles D.L."/>
            <person name="Maclea K.S."/>
        </authorList>
    </citation>
    <scope>NUCLEOTIDE SEQUENCE [LARGE SCALE GENOMIC DNA]</scope>
    <source>
        <strain evidence="10">ATCC 11336</strain>
    </source>
</reference>
<feature type="transmembrane region" description="Helical" evidence="8">
    <location>
        <begin position="318"/>
        <end position="340"/>
    </location>
</feature>